<protein>
    <submittedName>
        <fullName evidence="1">ParB-like nuclease</fullName>
    </submittedName>
</protein>
<accession>J9FHV4</accession>
<proteinExistence type="predicted"/>
<evidence type="ECO:0000313" key="1">
    <source>
        <dbReference type="EMBL" id="EJW94008.1"/>
    </source>
</evidence>
<dbReference type="EMBL" id="AMCI01006629">
    <property type="protein sequence ID" value="EJW94008.1"/>
    <property type="molecule type" value="Genomic_DNA"/>
</dbReference>
<organism evidence="1">
    <name type="scientific">gut metagenome</name>
    <dbReference type="NCBI Taxonomy" id="749906"/>
    <lineage>
        <taxon>unclassified sequences</taxon>
        <taxon>metagenomes</taxon>
        <taxon>organismal metagenomes</taxon>
    </lineage>
</organism>
<sequence length="296" mass="33072">MIKELPLFPDLEWAGPEPERPRGGSQNPIVFHDYESYLAKFKDKNHAKTTDDTYTPRDVYDAVVRYVESIYPLEGKQILRPFYPGGDYRHAEYPADGVVIDNPPFSIFMEIVRFYSARRIPFFLFGNGMTIGKATAYCSLVIANGQIIFGNGACINVNFATNLLPDEVMITTACELRKQIASCPSQHRPAKLPKYRYPDNLLAISTLNTIANGDEDVRIFRKEATRVSKLENRGRLFGDHWLISDEAAARVAAARVAAARVAAARVAAAGVTEVHLSPHERAIVERLNEAAADERQ</sequence>
<dbReference type="AlphaFoldDB" id="J9FHV4"/>
<comment type="caution">
    <text evidence="1">The sequence shown here is derived from an EMBL/GenBank/DDBJ whole genome shotgun (WGS) entry which is preliminary data.</text>
</comment>
<name>J9FHV4_9ZZZZ</name>
<reference evidence="1" key="1">
    <citation type="journal article" date="2012" name="PLoS ONE">
        <title>Gene sets for utilization of primary and secondary nutrition supplies in the distal gut of endangered iberian lynx.</title>
        <authorList>
            <person name="Alcaide M."/>
            <person name="Messina E."/>
            <person name="Richter M."/>
            <person name="Bargiela R."/>
            <person name="Peplies J."/>
            <person name="Huws S.A."/>
            <person name="Newbold C.J."/>
            <person name="Golyshin P.N."/>
            <person name="Simon M.A."/>
            <person name="Lopez G."/>
            <person name="Yakimov M.M."/>
            <person name="Ferrer M."/>
        </authorList>
    </citation>
    <scope>NUCLEOTIDE SEQUENCE</scope>
</reference>
<gene>
    <name evidence="1" type="ORF">EVA_17882</name>
</gene>